<keyword evidence="1" id="KW-0560">Oxidoreductase</keyword>
<protein>
    <submittedName>
        <fullName evidence="3">FAD-dependent monooxygenase</fullName>
    </submittedName>
</protein>
<dbReference type="SUPFAM" id="SSF51905">
    <property type="entry name" value="FAD/NAD(P)-binding domain"/>
    <property type="match status" value="1"/>
</dbReference>
<dbReference type="Pfam" id="PF01494">
    <property type="entry name" value="FAD_binding_3"/>
    <property type="match status" value="1"/>
</dbReference>
<sequence length="401" mass="44764">MNTHQTEVLVAGLGPVGSTAALSLARQGIAVTAVEPLANSATDLRASTYHAPTLEILSDLGAAETLFSQGLKAPIYQYRDRQTGEVFSFDMTEIADRTRFPFRIQCEQHRVTADIVAQLKKQPSANVLQGQRVLFVEQDAEGVTAYVESANTVERWRARYLVAADGASSVVRKVLGLQFPGFTYDEKFVCFSTEYPIEEAFEDLSYVNYISDPQEWMVVLRVPGLWRILVPAPTDLTDEQLVSDDYKNGVFRRMLGHDGDIVTRHRTIYRAHQRVCERFAVGNILLVGDSAHLNSPMGGFGMNSGIHDAINASEKLVRVLRHGADAAQQIALYERQRKTVTHDFVQAQTIENTRLMRDGWANARAQRSEAMNKLMNDSAARRTYLLKQSMFTSLEQAAAMV</sequence>
<evidence type="ECO:0000256" key="1">
    <source>
        <dbReference type="ARBA" id="ARBA00023002"/>
    </source>
</evidence>
<accession>A0ABS8XQK1</accession>
<gene>
    <name evidence="3" type="ORF">LXT13_00245</name>
</gene>
<dbReference type="Proteomes" id="UP001200741">
    <property type="component" value="Unassembled WGS sequence"/>
</dbReference>
<evidence type="ECO:0000313" key="3">
    <source>
        <dbReference type="EMBL" id="MCE4552876.1"/>
    </source>
</evidence>
<dbReference type="Gene3D" id="3.50.50.60">
    <property type="entry name" value="FAD/NAD(P)-binding domain"/>
    <property type="match status" value="1"/>
</dbReference>
<dbReference type="InterPro" id="IPR002938">
    <property type="entry name" value="FAD-bd"/>
</dbReference>
<evidence type="ECO:0000259" key="2">
    <source>
        <dbReference type="Pfam" id="PF01494"/>
    </source>
</evidence>
<dbReference type="InterPro" id="IPR050631">
    <property type="entry name" value="PheA/TfdB_FAD_monoxygenase"/>
</dbReference>
<comment type="caution">
    <text evidence="3">The sequence shown here is derived from an EMBL/GenBank/DDBJ whole genome shotgun (WGS) entry which is preliminary data.</text>
</comment>
<feature type="domain" description="FAD-binding" evidence="2">
    <location>
        <begin position="6"/>
        <end position="346"/>
    </location>
</feature>
<dbReference type="GO" id="GO:0004497">
    <property type="term" value="F:monooxygenase activity"/>
    <property type="evidence" value="ECO:0007669"/>
    <property type="project" value="UniProtKB-KW"/>
</dbReference>
<dbReference type="RefSeq" id="WP_233369592.1">
    <property type="nucleotide sequence ID" value="NZ_JAJTWU010000001.1"/>
</dbReference>
<proteinExistence type="predicted"/>
<keyword evidence="3" id="KW-0503">Monooxygenase</keyword>
<evidence type="ECO:0000313" key="4">
    <source>
        <dbReference type="Proteomes" id="UP001200741"/>
    </source>
</evidence>
<dbReference type="InterPro" id="IPR036188">
    <property type="entry name" value="FAD/NAD-bd_sf"/>
</dbReference>
<dbReference type="EMBL" id="JAJTWU010000001">
    <property type="protein sequence ID" value="MCE4552876.1"/>
    <property type="molecule type" value="Genomic_DNA"/>
</dbReference>
<name>A0ABS8XQK1_9BURK</name>
<dbReference type="PRINTS" id="PR00420">
    <property type="entry name" value="RNGMNOXGNASE"/>
</dbReference>
<reference evidence="3 4" key="1">
    <citation type="submission" date="2021-12" db="EMBL/GenBank/DDBJ databases">
        <title>Genome seq of P8.</title>
        <authorList>
            <person name="Seo T."/>
        </authorList>
    </citation>
    <scope>NUCLEOTIDE SEQUENCE [LARGE SCALE GENOMIC DNA]</scope>
    <source>
        <strain evidence="3 4">P8</strain>
    </source>
</reference>
<dbReference type="Gene3D" id="3.30.70.2450">
    <property type="match status" value="1"/>
</dbReference>
<organism evidence="3 4">
    <name type="scientific">Pelomonas cellulosilytica</name>
    <dbReference type="NCBI Taxonomy" id="2906762"/>
    <lineage>
        <taxon>Bacteria</taxon>
        <taxon>Pseudomonadati</taxon>
        <taxon>Pseudomonadota</taxon>
        <taxon>Betaproteobacteria</taxon>
        <taxon>Burkholderiales</taxon>
        <taxon>Sphaerotilaceae</taxon>
        <taxon>Roseateles</taxon>
    </lineage>
</organism>
<dbReference type="PANTHER" id="PTHR43476:SF5">
    <property type="entry name" value="FAD-DEPENDENT MONOOXYGENASE"/>
    <property type="match status" value="1"/>
</dbReference>
<dbReference type="PANTHER" id="PTHR43476">
    <property type="entry name" value="3-(3-HYDROXY-PHENYL)PROPIONATE/3-HYDROXYCINNAMIC ACID HYDROXYLASE"/>
    <property type="match status" value="1"/>
</dbReference>
<keyword evidence="4" id="KW-1185">Reference proteome</keyword>